<sequence length="90" mass="9607">MAGLCNVVNKPRPGRPKSSRNAEDIDTVCTQLDCQHCGHAVRHVGQSAEREKLPEGPGCQAVINSSEKKYKYKIKTEGGGAAWTATGSPV</sequence>
<name>A0ABQ8SEU4_PERAM</name>
<comment type="caution">
    <text evidence="2">The sequence shown here is derived from an EMBL/GenBank/DDBJ whole genome shotgun (WGS) entry which is preliminary data.</text>
</comment>
<evidence type="ECO:0000313" key="2">
    <source>
        <dbReference type="EMBL" id="KAJ4432316.1"/>
    </source>
</evidence>
<reference evidence="2 3" key="1">
    <citation type="journal article" date="2022" name="Allergy">
        <title>Genome assembly and annotation of Periplaneta americana reveal a comprehensive cockroach allergen profile.</title>
        <authorList>
            <person name="Wang L."/>
            <person name="Xiong Q."/>
            <person name="Saelim N."/>
            <person name="Wang L."/>
            <person name="Nong W."/>
            <person name="Wan A.T."/>
            <person name="Shi M."/>
            <person name="Liu X."/>
            <person name="Cao Q."/>
            <person name="Hui J.H.L."/>
            <person name="Sookrung N."/>
            <person name="Leung T.F."/>
            <person name="Tungtrongchitr A."/>
            <person name="Tsui S.K.W."/>
        </authorList>
    </citation>
    <scope>NUCLEOTIDE SEQUENCE [LARGE SCALE GENOMIC DNA]</scope>
    <source>
        <strain evidence="2">PWHHKU_190912</strain>
    </source>
</reference>
<gene>
    <name evidence="2" type="ORF">ANN_20935</name>
</gene>
<proteinExistence type="predicted"/>
<feature type="region of interest" description="Disordered" evidence="1">
    <location>
        <begin position="1"/>
        <end position="22"/>
    </location>
</feature>
<accession>A0ABQ8SEU4</accession>
<protein>
    <submittedName>
        <fullName evidence="2">Uncharacterized protein</fullName>
    </submittedName>
</protein>
<evidence type="ECO:0000313" key="3">
    <source>
        <dbReference type="Proteomes" id="UP001148838"/>
    </source>
</evidence>
<evidence type="ECO:0000256" key="1">
    <source>
        <dbReference type="SAM" id="MobiDB-lite"/>
    </source>
</evidence>
<dbReference type="Proteomes" id="UP001148838">
    <property type="component" value="Unassembled WGS sequence"/>
</dbReference>
<keyword evidence="3" id="KW-1185">Reference proteome</keyword>
<dbReference type="EMBL" id="JAJSOF020000029">
    <property type="protein sequence ID" value="KAJ4432316.1"/>
    <property type="molecule type" value="Genomic_DNA"/>
</dbReference>
<organism evidence="2 3">
    <name type="scientific">Periplaneta americana</name>
    <name type="common">American cockroach</name>
    <name type="synonym">Blatta americana</name>
    <dbReference type="NCBI Taxonomy" id="6978"/>
    <lineage>
        <taxon>Eukaryota</taxon>
        <taxon>Metazoa</taxon>
        <taxon>Ecdysozoa</taxon>
        <taxon>Arthropoda</taxon>
        <taxon>Hexapoda</taxon>
        <taxon>Insecta</taxon>
        <taxon>Pterygota</taxon>
        <taxon>Neoptera</taxon>
        <taxon>Polyneoptera</taxon>
        <taxon>Dictyoptera</taxon>
        <taxon>Blattodea</taxon>
        <taxon>Blattoidea</taxon>
        <taxon>Blattidae</taxon>
        <taxon>Blattinae</taxon>
        <taxon>Periplaneta</taxon>
    </lineage>
</organism>